<dbReference type="OrthoDB" id="1121502at2"/>
<protein>
    <recommendedName>
        <fullName evidence="2">Putative beta-lactamase-inhibitor-like PepSY-like domain-containing protein</fullName>
    </recommendedName>
</protein>
<evidence type="ECO:0000256" key="1">
    <source>
        <dbReference type="SAM" id="SignalP"/>
    </source>
</evidence>
<organism evidence="3 4">
    <name type="scientific">Mucilaginibacter terrigena</name>
    <dbReference type="NCBI Taxonomy" id="2492395"/>
    <lineage>
        <taxon>Bacteria</taxon>
        <taxon>Pseudomonadati</taxon>
        <taxon>Bacteroidota</taxon>
        <taxon>Sphingobacteriia</taxon>
        <taxon>Sphingobacteriales</taxon>
        <taxon>Sphingobacteriaceae</taxon>
        <taxon>Mucilaginibacter</taxon>
    </lineage>
</organism>
<feature type="signal peptide" evidence="1">
    <location>
        <begin position="1"/>
        <end position="20"/>
    </location>
</feature>
<reference evidence="3 4" key="1">
    <citation type="submission" date="2019-02" db="EMBL/GenBank/DDBJ databases">
        <title>Bacterial novel species Mucilaginibacter sp. 17JY9-4 isolated from soil.</title>
        <authorList>
            <person name="Jung H.-Y."/>
        </authorList>
    </citation>
    <scope>NUCLEOTIDE SEQUENCE [LARGE SCALE GENOMIC DNA]</scope>
    <source>
        <strain evidence="3 4">17JY9-4</strain>
    </source>
</reference>
<dbReference type="SUPFAM" id="SSF160574">
    <property type="entry name" value="BT0923-like"/>
    <property type="match status" value="1"/>
</dbReference>
<feature type="chain" id="PRO_5020826875" description="Putative beta-lactamase-inhibitor-like PepSY-like domain-containing protein" evidence="1">
    <location>
        <begin position="21"/>
        <end position="145"/>
    </location>
</feature>
<dbReference type="RefSeq" id="WP_129876243.1">
    <property type="nucleotide sequence ID" value="NZ_SEWG01000003.1"/>
</dbReference>
<dbReference type="Proteomes" id="UP000293331">
    <property type="component" value="Unassembled WGS sequence"/>
</dbReference>
<comment type="caution">
    <text evidence="3">The sequence shown here is derived from an EMBL/GenBank/DDBJ whole genome shotgun (WGS) entry which is preliminary data.</text>
</comment>
<dbReference type="AlphaFoldDB" id="A0A4Q5LN56"/>
<keyword evidence="4" id="KW-1185">Reference proteome</keyword>
<feature type="domain" description="Putative beta-lactamase-inhibitor-like PepSY-like" evidence="2">
    <location>
        <begin position="59"/>
        <end position="141"/>
    </location>
</feature>
<evidence type="ECO:0000313" key="4">
    <source>
        <dbReference type="Proteomes" id="UP000293331"/>
    </source>
</evidence>
<keyword evidence="1" id="KW-0732">Signal</keyword>
<dbReference type="Pfam" id="PF11396">
    <property type="entry name" value="PepSY_like"/>
    <property type="match status" value="1"/>
</dbReference>
<dbReference type="Gene3D" id="3.10.450.360">
    <property type="match status" value="1"/>
</dbReference>
<name>A0A4Q5LN56_9SPHI</name>
<proteinExistence type="predicted"/>
<evidence type="ECO:0000259" key="2">
    <source>
        <dbReference type="Pfam" id="PF11396"/>
    </source>
</evidence>
<sequence>MKFIKTTAAILIATAMGVTAMAQKISSTQVPAAVKASFGKAYPAVKTVKWEKEKGDFEAGFKQGSNEMSAVFKADGTQLESEVEIKTTELPASVLSYVKQNYKGAAIKEAAKITKANGEVNYEAEVNGKDLLFDSAGKFIKAAQD</sequence>
<gene>
    <name evidence="3" type="ORF">EWM62_08580</name>
</gene>
<accession>A0A4Q5LN56</accession>
<dbReference type="InterPro" id="IPR021533">
    <property type="entry name" value="PepSY-like"/>
</dbReference>
<evidence type="ECO:0000313" key="3">
    <source>
        <dbReference type="EMBL" id="RYU90692.1"/>
    </source>
</evidence>
<dbReference type="EMBL" id="SEWG01000003">
    <property type="protein sequence ID" value="RYU90692.1"/>
    <property type="molecule type" value="Genomic_DNA"/>
</dbReference>